<dbReference type="GO" id="GO:0005509">
    <property type="term" value="F:calcium ion binding"/>
    <property type="evidence" value="ECO:0007669"/>
    <property type="project" value="InterPro"/>
</dbReference>
<gene>
    <name evidence="5" type="ORF">NECAME_05637</name>
</gene>
<dbReference type="Gene3D" id="2.10.25.10">
    <property type="entry name" value="Laminin"/>
    <property type="match status" value="1"/>
</dbReference>
<evidence type="ECO:0000259" key="4">
    <source>
        <dbReference type="PROSITE" id="PS50026"/>
    </source>
</evidence>
<dbReference type="CDD" id="cd00054">
    <property type="entry name" value="EGF_CA"/>
    <property type="match status" value="1"/>
</dbReference>
<feature type="domain" description="EGF-like" evidence="4">
    <location>
        <begin position="19"/>
        <end position="57"/>
    </location>
</feature>
<dbReference type="AlphaFoldDB" id="W2SFR4"/>
<organism evidence="5 6">
    <name type="scientific">Necator americanus</name>
    <name type="common">Human hookworm</name>
    <dbReference type="NCBI Taxonomy" id="51031"/>
    <lineage>
        <taxon>Eukaryota</taxon>
        <taxon>Metazoa</taxon>
        <taxon>Ecdysozoa</taxon>
        <taxon>Nematoda</taxon>
        <taxon>Chromadorea</taxon>
        <taxon>Rhabditida</taxon>
        <taxon>Rhabditina</taxon>
        <taxon>Rhabditomorpha</taxon>
        <taxon>Strongyloidea</taxon>
        <taxon>Ancylostomatidae</taxon>
        <taxon>Bunostominae</taxon>
        <taxon>Necator</taxon>
    </lineage>
</organism>
<evidence type="ECO:0000256" key="1">
    <source>
        <dbReference type="ARBA" id="ARBA00022536"/>
    </source>
</evidence>
<dbReference type="InterPro" id="IPR000152">
    <property type="entry name" value="EGF-type_Asp/Asn_hydroxyl_site"/>
</dbReference>
<reference evidence="6" key="1">
    <citation type="journal article" date="2014" name="Nat. Genet.">
        <title>Genome of the human hookworm Necator americanus.</title>
        <authorList>
            <person name="Tang Y.T."/>
            <person name="Gao X."/>
            <person name="Rosa B.A."/>
            <person name="Abubucker S."/>
            <person name="Hallsworth-Pepin K."/>
            <person name="Martin J."/>
            <person name="Tyagi R."/>
            <person name="Heizer E."/>
            <person name="Zhang X."/>
            <person name="Bhonagiri-Palsikar V."/>
            <person name="Minx P."/>
            <person name="Warren W.C."/>
            <person name="Wang Q."/>
            <person name="Zhan B."/>
            <person name="Hotez P.J."/>
            <person name="Sternberg P.W."/>
            <person name="Dougall A."/>
            <person name="Gaze S.T."/>
            <person name="Mulvenna J."/>
            <person name="Sotillo J."/>
            <person name="Ranganathan S."/>
            <person name="Rabelo E.M."/>
            <person name="Wilson R.K."/>
            <person name="Felgner P.L."/>
            <person name="Bethony J."/>
            <person name="Hawdon J.M."/>
            <person name="Gasser R.B."/>
            <person name="Loukas A."/>
            <person name="Mitreva M."/>
        </authorList>
    </citation>
    <scope>NUCLEOTIDE SEQUENCE [LARGE SCALE GENOMIC DNA]</scope>
</reference>
<dbReference type="SMART" id="SM00179">
    <property type="entry name" value="EGF_CA"/>
    <property type="match status" value="1"/>
</dbReference>
<sequence>MELVSALFHRMQLFASAKVVDECETKQHDCDAKAMCRDEAVGFSCHCPFGFADISPNSTKPGRVCIQCEF</sequence>
<evidence type="ECO:0000256" key="3">
    <source>
        <dbReference type="PROSITE-ProRule" id="PRU00076"/>
    </source>
</evidence>
<dbReference type="Pfam" id="PF07645">
    <property type="entry name" value="EGF_CA"/>
    <property type="match status" value="1"/>
</dbReference>
<keyword evidence="1 3" id="KW-0245">EGF-like domain</keyword>
<evidence type="ECO:0000256" key="2">
    <source>
        <dbReference type="ARBA" id="ARBA00023157"/>
    </source>
</evidence>
<dbReference type="InterPro" id="IPR001881">
    <property type="entry name" value="EGF-like_Ca-bd_dom"/>
</dbReference>
<evidence type="ECO:0000313" key="5">
    <source>
        <dbReference type="EMBL" id="ETN68363.1"/>
    </source>
</evidence>
<dbReference type="KEGG" id="nai:NECAME_05637"/>
<dbReference type="EMBL" id="KI669278">
    <property type="protein sequence ID" value="ETN68363.1"/>
    <property type="molecule type" value="Genomic_DNA"/>
</dbReference>
<keyword evidence="6" id="KW-1185">Reference proteome</keyword>
<dbReference type="InterPro" id="IPR049883">
    <property type="entry name" value="NOTCH1_EGF-like"/>
</dbReference>
<comment type="caution">
    <text evidence="3">Lacks conserved residue(s) required for the propagation of feature annotation.</text>
</comment>
<dbReference type="SUPFAM" id="SSF57196">
    <property type="entry name" value="EGF/Laminin"/>
    <property type="match status" value="1"/>
</dbReference>
<dbReference type="InterPro" id="IPR000742">
    <property type="entry name" value="EGF"/>
</dbReference>
<dbReference type="STRING" id="51031.W2SFR4"/>
<accession>W2SFR4</accession>
<dbReference type="PROSITE" id="PS00010">
    <property type="entry name" value="ASX_HYDROXYL"/>
    <property type="match status" value="1"/>
</dbReference>
<protein>
    <recommendedName>
        <fullName evidence="4">EGF-like domain-containing protein</fullName>
    </recommendedName>
</protein>
<dbReference type="Proteomes" id="UP000053676">
    <property type="component" value="Unassembled WGS sequence"/>
</dbReference>
<evidence type="ECO:0000313" key="6">
    <source>
        <dbReference type="Proteomes" id="UP000053676"/>
    </source>
</evidence>
<name>W2SFR4_NECAM</name>
<proteinExistence type="predicted"/>
<dbReference type="OrthoDB" id="6516201at2759"/>
<keyword evidence="2" id="KW-1015">Disulfide bond</keyword>
<dbReference type="PROSITE" id="PS50026">
    <property type="entry name" value="EGF_3"/>
    <property type="match status" value="1"/>
</dbReference>